<dbReference type="RefSeq" id="WP_254179792.1">
    <property type="nucleotide sequence ID" value="NZ_JANARS010000001.1"/>
</dbReference>
<dbReference type="InterPro" id="IPR010773">
    <property type="entry name" value="Mycophage_PG1_Gp7"/>
</dbReference>
<keyword evidence="2" id="KW-1185">Reference proteome</keyword>
<dbReference type="EMBL" id="JANARS010000001">
    <property type="protein sequence ID" value="MCP3420562.1"/>
    <property type="molecule type" value="Genomic_DNA"/>
</dbReference>
<dbReference type="Proteomes" id="UP001204524">
    <property type="component" value="Unassembled WGS sequence"/>
</dbReference>
<evidence type="ECO:0000313" key="1">
    <source>
        <dbReference type="EMBL" id="MCP3420562.1"/>
    </source>
</evidence>
<gene>
    <name evidence="1" type="ORF">NCI01_02010</name>
</gene>
<evidence type="ECO:0000313" key="2">
    <source>
        <dbReference type="Proteomes" id="UP001204524"/>
    </source>
</evidence>
<organism evidence="1 2">
    <name type="scientific">Nocardioides pinisoli</name>
    <dbReference type="NCBI Taxonomy" id="2950279"/>
    <lineage>
        <taxon>Bacteria</taxon>
        <taxon>Bacillati</taxon>
        <taxon>Actinomycetota</taxon>
        <taxon>Actinomycetes</taxon>
        <taxon>Propionibacteriales</taxon>
        <taxon>Nocardioidaceae</taxon>
        <taxon>Nocardioides</taxon>
    </lineage>
</organism>
<name>A0ABT1KS45_9ACTN</name>
<reference evidence="1 2" key="1">
    <citation type="submission" date="2022-06" db="EMBL/GenBank/DDBJ databases">
        <authorList>
            <person name="So Y."/>
        </authorList>
    </citation>
    <scope>NUCLEOTIDE SEQUENCE [LARGE SCALE GENOMIC DNA]</scope>
    <source>
        <strain evidence="1 2">STR3</strain>
    </source>
</reference>
<sequence length="163" mass="17224">MTQLLDAATYDLDDEVNLSGHADSMAVYVASVTGLLALGRASGRELPEHYSLRDLTLGGIATHKLTRLLSRASVTSPLRAPFTQFEEAAGSGEHVEKPRDGHGLRHTVGELLTCPFCLGVWVGTAYVAGMALAPRPTRAAAAVLTVVGASDALQHAYSRLRGD</sequence>
<accession>A0ABT1KS45</accession>
<protein>
    <submittedName>
        <fullName evidence="1">DUF1360 domain-containing protein</fullName>
    </submittedName>
</protein>
<comment type="caution">
    <text evidence="1">The sequence shown here is derived from an EMBL/GenBank/DDBJ whole genome shotgun (WGS) entry which is preliminary data.</text>
</comment>
<dbReference type="Pfam" id="PF07098">
    <property type="entry name" value="DUF1360"/>
    <property type="match status" value="1"/>
</dbReference>
<proteinExistence type="predicted"/>